<sequence length="29" mass="3176">ALGRNAQIAKDIISLVDRVERKLNGRVIG</sequence>
<dbReference type="AlphaFoldDB" id="X0V031"/>
<proteinExistence type="predicted"/>
<feature type="non-terminal residue" evidence="1">
    <location>
        <position position="1"/>
    </location>
</feature>
<accession>X0V031</accession>
<comment type="caution">
    <text evidence="1">The sequence shown here is derived from an EMBL/GenBank/DDBJ whole genome shotgun (WGS) entry which is preliminary data.</text>
</comment>
<organism evidence="1">
    <name type="scientific">marine sediment metagenome</name>
    <dbReference type="NCBI Taxonomy" id="412755"/>
    <lineage>
        <taxon>unclassified sequences</taxon>
        <taxon>metagenomes</taxon>
        <taxon>ecological metagenomes</taxon>
    </lineage>
</organism>
<gene>
    <name evidence="1" type="ORF">S01H1_34716</name>
</gene>
<protein>
    <submittedName>
        <fullName evidence="1">Uncharacterized protein</fullName>
    </submittedName>
</protein>
<dbReference type="EMBL" id="BARS01021640">
    <property type="protein sequence ID" value="GAG05903.1"/>
    <property type="molecule type" value="Genomic_DNA"/>
</dbReference>
<evidence type="ECO:0000313" key="1">
    <source>
        <dbReference type="EMBL" id="GAG05903.1"/>
    </source>
</evidence>
<reference evidence="1" key="1">
    <citation type="journal article" date="2014" name="Front. Microbiol.">
        <title>High frequency of phylogenetically diverse reductive dehalogenase-homologous genes in deep subseafloor sedimentary metagenomes.</title>
        <authorList>
            <person name="Kawai M."/>
            <person name="Futagami T."/>
            <person name="Toyoda A."/>
            <person name="Takaki Y."/>
            <person name="Nishi S."/>
            <person name="Hori S."/>
            <person name="Arai W."/>
            <person name="Tsubouchi T."/>
            <person name="Morono Y."/>
            <person name="Uchiyama I."/>
            <person name="Ito T."/>
            <person name="Fujiyama A."/>
            <person name="Inagaki F."/>
            <person name="Takami H."/>
        </authorList>
    </citation>
    <scope>NUCLEOTIDE SEQUENCE</scope>
    <source>
        <strain evidence="1">Expedition CK06-06</strain>
    </source>
</reference>
<name>X0V031_9ZZZZ</name>